<name>A0A1D2NMI3_ORCCI</name>
<dbReference type="Proteomes" id="UP000094527">
    <property type="component" value="Unassembled WGS sequence"/>
</dbReference>
<protein>
    <submittedName>
        <fullName evidence="1">Uncharacterized protein</fullName>
    </submittedName>
</protein>
<comment type="caution">
    <text evidence="1">The sequence shown here is derived from an EMBL/GenBank/DDBJ whole genome shotgun (WGS) entry which is preliminary data.</text>
</comment>
<organism evidence="1 2">
    <name type="scientific">Orchesella cincta</name>
    <name type="common">Springtail</name>
    <name type="synonym">Podura cincta</name>
    <dbReference type="NCBI Taxonomy" id="48709"/>
    <lineage>
        <taxon>Eukaryota</taxon>
        <taxon>Metazoa</taxon>
        <taxon>Ecdysozoa</taxon>
        <taxon>Arthropoda</taxon>
        <taxon>Hexapoda</taxon>
        <taxon>Collembola</taxon>
        <taxon>Entomobryomorpha</taxon>
        <taxon>Entomobryoidea</taxon>
        <taxon>Orchesellidae</taxon>
        <taxon>Orchesellinae</taxon>
        <taxon>Orchesella</taxon>
    </lineage>
</organism>
<sequence length="55" mass="6695">MAEENEQLQLYKQDVFLNHPHPSWLCTLTLYNLYVKRKKRQQKGIKAKSQEHPER</sequence>
<accession>A0A1D2NMI3</accession>
<proteinExistence type="predicted"/>
<keyword evidence="2" id="KW-1185">Reference proteome</keyword>
<evidence type="ECO:0000313" key="2">
    <source>
        <dbReference type="Proteomes" id="UP000094527"/>
    </source>
</evidence>
<gene>
    <name evidence="1" type="ORF">Ocin01_00217</name>
</gene>
<evidence type="ECO:0000313" key="1">
    <source>
        <dbReference type="EMBL" id="ODN06474.1"/>
    </source>
</evidence>
<dbReference type="EMBL" id="LJIJ01000005">
    <property type="protein sequence ID" value="ODN06474.1"/>
    <property type="molecule type" value="Genomic_DNA"/>
</dbReference>
<reference evidence="1 2" key="1">
    <citation type="journal article" date="2016" name="Genome Biol. Evol.">
        <title>Gene Family Evolution Reflects Adaptation to Soil Environmental Stressors in the Genome of the Collembolan Orchesella cincta.</title>
        <authorList>
            <person name="Faddeeva-Vakhrusheva A."/>
            <person name="Derks M.F."/>
            <person name="Anvar S.Y."/>
            <person name="Agamennone V."/>
            <person name="Suring W."/>
            <person name="Smit S."/>
            <person name="van Straalen N.M."/>
            <person name="Roelofs D."/>
        </authorList>
    </citation>
    <scope>NUCLEOTIDE SEQUENCE [LARGE SCALE GENOMIC DNA]</scope>
    <source>
        <tissue evidence="1">Mixed pool</tissue>
    </source>
</reference>
<dbReference type="AlphaFoldDB" id="A0A1D2NMI3"/>